<evidence type="ECO:0000256" key="4">
    <source>
        <dbReference type="RuleBase" id="RU362132"/>
    </source>
</evidence>
<dbReference type="CDD" id="cd00568">
    <property type="entry name" value="TPP_enzymes"/>
    <property type="match status" value="1"/>
</dbReference>
<evidence type="ECO:0000259" key="5">
    <source>
        <dbReference type="Pfam" id="PF00205"/>
    </source>
</evidence>
<dbReference type="GO" id="GO:0000287">
    <property type="term" value="F:magnesium ion binding"/>
    <property type="evidence" value="ECO:0007669"/>
    <property type="project" value="InterPro"/>
</dbReference>
<dbReference type="Gene3D" id="3.40.50.1220">
    <property type="entry name" value="TPP-binding domain"/>
    <property type="match status" value="1"/>
</dbReference>
<dbReference type="Pfam" id="PF00205">
    <property type="entry name" value="TPP_enzyme_M"/>
    <property type="match status" value="1"/>
</dbReference>
<evidence type="ECO:0000259" key="7">
    <source>
        <dbReference type="Pfam" id="PF02776"/>
    </source>
</evidence>
<evidence type="ECO:0000256" key="1">
    <source>
        <dbReference type="ARBA" id="ARBA00001964"/>
    </source>
</evidence>
<dbReference type="InterPro" id="IPR045229">
    <property type="entry name" value="TPP_enz"/>
</dbReference>
<dbReference type="InterPro" id="IPR011766">
    <property type="entry name" value="TPP_enzyme_TPP-bd"/>
</dbReference>
<reference evidence="8 9" key="1">
    <citation type="submission" date="2018-04" db="EMBL/GenBank/DDBJ databases">
        <title>Camelliibacillus theae gen. nov., sp. nov., isolated from Pu'er tea.</title>
        <authorList>
            <person name="Niu L."/>
        </authorList>
    </citation>
    <scope>NUCLEOTIDE SEQUENCE [LARGE SCALE GENOMIC DNA]</scope>
    <source>
        <strain evidence="8 9">T8</strain>
    </source>
</reference>
<dbReference type="Pfam" id="PF02776">
    <property type="entry name" value="TPP_enzyme_N"/>
    <property type="match status" value="1"/>
</dbReference>
<dbReference type="AlphaFoldDB" id="A0A2U1JZU0"/>
<dbReference type="FunFam" id="3.40.50.970:FF:000007">
    <property type="entry name" value="Acetolactate synthase"/>
    <property type="match status" value="1"/>
</dbReference>
<protein>
    <submittedName>
        <fullName evidence="8">Acetolactate synthase</fullName>
    </submittedName>
</protein>
<dbReference type="Proteomes" id="UP000245998">
    <property type="component" value="Unassembled WGS sequence"/>
</dbReference>
<dbReference type="InterPro" id="IPR012001">
    <property type="entry name" value="Thiamin_PyroP_enz_TPP-bd_dom"/>
</dbReference>
<dbReference type="PROSITE" id="PS00187">
    <property type="entry name" value="TPP_ENZYMES"/>
    <property type="match status" value="1"/>
</dbReference>
<keyword evidence="9" id="KW-1185">Reference proteome</keyword>
<gene>
    <name evidence="8" type="ORF">DCC39_10810</name>
</gene>
<dbReference type="PANTHER" id="PTHR18968">
    <property type="entry name" value="THIAMINE PYROPHOSPHATE ENZYMES"/>
    <property type="match status" value="1"/>
</dbReference>
<dbReference type="GO" id="GO:0003984">
    <property type="term" value="F:acetolactate synthase activity"/>
    <property type="evidence" value="ECO:0007669"/>
    <property type="project" value="TreeGrafter"/>
</dbReference>
<dbReference type="CDD" id="cd07035">
    <property type="entry name" value="TPP_PYR_POX_like"/>
    <property type="match status" value="1"/>
</dbReference>
<organism evidence="8 9">
    <name type="scientific">Pueribacillus theae</name>
    <dbReference type="NCBI Taxonomy" id="2171751"/>
    <lineage>
        <taxon>Bacteria</taxon>
        <taxon>Bacillati</taxon>
        <taxon>Bacillota</taxon>
        <taxon>Bacilli</taxon>
        <taxon>Bacillales</taxon>
        <taxon>Bacillaceae</taxon>
        <taxon>Pueribacillus</taxon>
    </lineage>
</organism>
<name>A0A2U1JZU0_9BACI</name>
<comment type="cofactor">
    <cofactor evidence="1">
        <name>thiamine diphosphate</name>
        <dbReference type="ChEBI" id="CHEBI:58937"/>
    </cofactor>
</comment>
<evidence type="ECO:0000313" key="9">
    <source>
        <dbReference type="Proteomes" id="UP000245998"/>
    </source>
</evidence>
<dbReference type="InterPro" id="IPR029035">
    <property type="entry name" value="DHS-like_NAD/FAD-binding_dom"/>
</dbReference>
<dbReference type="InterPro" id="IPR012000">
    <property type="entry name" value="Thiamin_PyroP_enz_cen_dom"/>
</dbReference>
<dbReference type="Pfam" id="PF02775">
    <property type="entry name" value="TPP_enzyme_C"/>
    <property type="match status" value="1"/>
</dbReference>
<feature type="domain" description="Thiamine pyrophosphate enzyme N-terminal TPP-binding" evidence="7">
    <location>
        <begin position="1"/>
        <end position="115"/>
    </location>
</feature>
<keyword evidence="3 4" id="KW-0786">Thiamine pyrophosphate</keyword>
<dbReference type="GO" id="GO:0030976">
    <property type="term" value="F:thiamine pyrophosphate binding"/>
    <property type="evidence" value="ECO:0007669"/>
    <property type="project" value="InterPro"/>
</dbReference>
<dbReference type="SUPFAM" id="SSF52467">
    <property type="entry name" value="DHS-like NAD/FAD-binding domain"/>
    <property type="match status" value="1"/>
</dbReference>
<evidence type="ECO:0000313" key="8">
    <source>
        <dbReference type="EMBL" id="PWA10652.1"/>
    </source>
</evidence>
<evidence type="ECO:0000259" key="6">
    <source>
        <dbReference type="Pfam" id="PF02775"/>
    </source>
</evidence>
<dbReference type="GO" id="GO:0009097">
    <property type="term" value="P:isoleucine biosynthetic process"/>
    <property type="evidence" value="ECO:0007669"/>
    <property type="project" value="TreeGrafter"/>
</dbReference>
<proteinExistence type="inferred from homology"/>
<dbReference type="Gene3D" id="3.40.50.970">
    <property type="match status" value="2"/>
</dbReference>
<dbReference type="GO" id="GO:0009099">
    <property type="term" value="P:L-valine biosynthetic process"/>
    <property type="evidence" value="ECO:0007669"/>
    <property type="project" value="TreeGrafter"/>
</dbReference>
<dbReference type="GO" id="GO:0005948">
    <property type="term" value="C:acetolactate synthase complex"/>
    <property type="evidence" value="ECO:0007669"/>
    <property type="project" value="TreeGrafter"/>
</dbReference>
<evidence type="ECO:0000256" key="3">
    <source>
        <dbReference type="ARBA" id="ARBA00023052"/>
    </source>
</evidence>
<comment type="caution">
    <text evidence="8">The sequence shown here is derived from an EMBL/GenBank/DDBJ whole genome shotgun (WGS) entry which is preliminary data.</text>
</comment>
<feature type="domain" description="Thiamine pyrophosphate enzyme TPP-binding" evidence="6">
    <location>
        <begin position="374"/>
        <end position="505"/>
    </location>
</feature>
<accession>A0A2U1JZU0</accession>
<feature type="domain" description="Thiamine pyrophosphate enzyme central" evidence="5">
    <location>
        <begin position="188"/>
        <end position="322"/>
    </location>
</feature>
<comment type="similarity">
    <text evidence="2 4">Belongs to the TPP enzyme family.</text>
</comment>
<sequence length="545" mass="59633">MKAVRAVIDYLKLGGVQYIFGIPAGSVNAFFDELYDVNEMTPIVTKHEGAASYMAASYAKYTNGLSVCIGSSGPGGTNFITGAANAMREHLPILFLTGGVPVGTRGLNASQELDVEPVYRPVTKYSVTVSNAHELLEEVAKATEIALSGVPGPVHVAMPIDVQLTEMEPVPIPPFPIRRPVEPDKDTIRKVAVEIANKESGCLFVGQGIRGSAQQVIELAELLDWPIVKTPQAKGLIKDDHPLLLGVFGFAGNENASAFINDNKADAILLIGTSLGETATSNYNQNIVKDRYAVQFDFDETVFHRKYEVDEPILGDISISLSWLIEELKLLGFTRKSYGKKQGIANASRNEYNTQNVLLELQDALPSSTRYTVDIGEFMSYVIHYMDVVESDTFDINVHFGAMGSGIGSAIGAKLAEPNRPVVSITGDGCFFMHGMEVLTAKEYGLPILFVVMNNSRLGMVYHGHSLQYNRTHSRFEQQPINLSAMAEAMDIPSVRIEKMEDFHEYPVINLLNNLHGPAILEIDLVDNNVPPMGDRVKFLSSFGK</sequence>
<dbReference type="EMBL" id="QCZG01000021">
    <property type="protein sequence ID" value="PWA10652.1"/>
    <property type="molecule type" value="Genomic_DNA"/>
</dbReference>
<dbReference type="RefSeq" id="WP_116554916.1">
    <property type="nucleotide sequence ID" value="NZ_QCZG01000021.1"/>
</dbReference>
<dbReference type="InterPro" id="IPR000399">
    <property type="entry name" value="TPP-bd_CS"/>
</dbReference>
<dbReference type="InterPro" id="IPR029061">
    <property type="entry name" value="THDP-binding"/>
</dbReference>
<dbReference type="GO" id="GO:0050660">
    <property type="term" value="F:flavin adenine dinucleotide binding"/>
    <property type="evidence" value="ECO:0007669"/>
    <property type="project" value="TreeGrafter"/>
</dbReference>
<dbReference type="PANTHER" id="PTHR18968:SF13">
    <property type="entry name" value="ACETOLACTATE SYNTHASE CATALYTIC SUBUNIT, MITOCHONDRIAL"/>
    <property type="match status" value="1"/>
</dbReference>
<dbReference type="SUPFAM" id="SSF52518">
    <property type="entry name" value="Thiamin diphosphate-binding fold (THDP-binding)"/>
    <property type="match status" value="2"/>
</dbReference>
<dbReference type="OrthoDB" id="4494979at2"/>
<evidence type="ECO:0000256" key="2">
    <source>
        <dbReference type="ARBA" id="ARBA00007812"/>
    </source>
</evidence>